<dbReference type="Proteomes" id="UP000192707">
    <property type="component" value="Unassembled WGS sequence"/>
</dbReference>
<accession>A0A1W9ZAP3</accession>
<feature type="domain" description="2,4-diaminopentanoate dehydrogenase C-terminal" evidence="1">
    <location>
        <begin position="218"/>
        <end position="356"/>
    </location>
</feature>
<evidence type="ECO:0000259" key="1">
    <source>
        <dbReference type="Pfam" id="PF19328"/>
    </source>
</evidence>
<dbReference type="SUPFAM" id="SSF51735">
    <property type="entry name" value="NAD(P)-binding Rossmann-fold domains"/>
    <property type="match status" value="1"/>
</dbReference>
<dbReference type="InterPro" id="IPR036291">
    <property type="entry name" value="NAD(P)-bd_dom_sf"/>
</dbReference>
<evidence type="ECO:0000313" key="3">
    <source>
        <dbReference type="Proteomes" id="UP000192707"/>
    </source>
</evidence>
<dbReference type="CDD" id="cd24146">
    <property type="entry name" value="nat-AmDH_N_like"/>
    <property type="match status" value="1"/>
</dbReference>
<dbReference type="AlphaFoldDB" id="A0A1W9ZAP3"/>
<dbReference type="RefSeq" id="WP_083066194.1">
    <property type="nucleotide sequence ID" value="NZ_MVHG01000065.1"/>
</dbReference>
<organism evidence="2 3">
    <name type="scientific">Mycobacterium arosiense ATCC BAA-1401 = DSM 45069</name>
    <dbReference type="NCBI Taxonomy" id="1265311"/>
    <lineage>
        <taxon>Bacteria</taxon>
        <taxon>Bacillati</taxon>
        <taxon>Actinomycetota</taxon>
        <taxon>Actinomycetes</taxon>
        <taxon>Mycobacteriales</taxon>
        <taxon>Mycobacteriaceae</taxon>
        <taxon>Mycobacterium</taxon>
        <taxon>Mycobacterium avium complex (MAC)</taxon>
    </lineage>
</organism>
<reference evidence="2 3" key="1">
    <citation type="submission" date="2016-12" db="EMBL/GenBank/DDBJ databases">
        <title>The new phylogeny of genus Mycobacterium.</title>
        <authorList>
            <person name="Tortoli E."/>
            <person name="Trovato A."/>
            <person name="Cirillo D.M."/>
        </authorList>
    </citation>
    <scope>NUCLEOTIDE SEQUENCE [LARGE SCALE GENOMIC DNA]</scope>
    <source>
        <strain evidence="2 3">DSM 45069</strain>
    </source>
</reference>
<sequence>MSKYRVVQWGSGFTGEIALRYLITNKSLELVGLRCYTEAKQGADAGEIAGLPVSGVAATRDVDELLSLKPDCVIFMPRDALQDPSVPGSASEVWVSELEQILRSGSNVVSPICSGTHYKHMANGEDFHARLQEACEAGKSTLFFTGLDPGFTDVMAFNMTSGVGDIRRIDMWELLHYGGYTVSETLQAMGFALKPEDVPNEVIDAVRYNCWGGVPYALAMGLGVQVEKIEVTGDVELAAETFVTDAGMAVPKGSIAAMRFTITGVVDGEPLINVHHVNRLRGEDAPHWPSLGQDGGYIVEIDSFPPLRGEFALGLPGGTGTALTDGFAITAARCVNCVGPVVEASPGYRHFAELSVGGRHGFRG</sequence>
<dbReference type="Gene3D" id="3.40.50.720">
    <property type="entry name" value="NAD(P)-binding Rossmann-like Domain"/>
    <property type="match status" value="1"/>
</dbReference>
<dbReference type="EMBL" id="MVHG01000065">
    <property type="protein sequence ID" value="ORA10364.1"/>
    <property type="molecule type" value="Genomic_DNA"/>
</dbReference>
<gene>
    <name evidence="2" type="ORF">BST14_20475</name>
</gene>
<protein>
    <recommendedName>
        <fullName evidence="1">2,4-diaminopentanoate dehydrogenase C-terminal domain-containing protein</fullName>
    </recommendedName>
</protein>
<keyword evidence="3" id="KW-1185">Reference proteome</keyword>
<dbReference type="InterPro" id="IPR045760">
    <property type="entry name" value="DAP_DH_C"/>
</dbReference>
<comment type="caution">
    <text evidence="2">The sequence shown here is derived from an EMBL/GenBank/DDBJ whole genome shotgun (WGS) entry which is preliminary data.</text>
</comment>
<evidence type="ECO:0000313" key="2">
    <source>
        <dbReference type="EMBL" id="ORA10364.1"/>
    </source>
</evidence>
<proteinExistence type="predicted"/>
<dbReference type="OrthoDB" id="4759936at2"/>
<dbReference type="Pfam" id="PF19328">
    <property type="entry name" value="DAP_DH_C"/>
    <property type="match status" value="1"/>
</dbReference>
<name>A0A1W9ZAP3_MYCAI</name>